<evidence type="ECO:0000313" key="3">
    <source>
        <dbReference type="Proteomes" id="UP001595882"/>
    </source>
</evidence>
<organism evidence="2 3">
    <name type="scientific">Gracilibacillus xinjiangensis</name>
    <dbReference type="NCBI Taxonomy" id="1193282"/>
    <lineage>
        <taxon>Bacteria</taxon>
        <taxon>Bacillati</taxon>
        <taxon>Bacillota</taxon>
        <taxon>Bacilli</taxon>
        <taxon>Bacillales</taxon>
        <taxon>Bacillaceae</taxon>
        <taxon>Gracilibacillus</taxon>
    </lineage>
</organism>
<dbReference type="InterPro" id="IPR000182">
    <property type="entry name" value="GNAT_dom"/>
</dbReference>
<dbReference type="SUPFAM" id="SSF55729">
    <property type="entry name" value="Acyl-CoA N-acyltransferases (Nat)"/>
    <property type="match status" value="1"/>
</dbReference>
<protein>
    <submittedName>
        <fullName evidence="2">GNAT family N-acetyltransferase</fullName>
        <ecNumber evidence="2">2.3.-.-</ecNumber>
    </submittedName>
</protein>
<evidence type="ECO:0000259" key="1">
    <source>
        <dbReference type="PROSITE" id="PS51186"/>
    </source>
</evidence>
<dbReference type="Pfam" id="PF13420">
    <property type="entry name" value="Acetyltransf_4"/>
    <property type="match status" value="1"/>
</dbReference>
<evidence type="ECO:0000313" key="2">
    <source>
        <dbReference type="EMBL" id="MFC4403808.1"/>
    </source>
</evidence>
<dbReference type="Proteomes" id="UP001595882">
    <property type="component" value="Unassembled WGS sequence"/>
</dbReference>
<dbReference type="InterPro" id="IPR016181">
    <property type="entry name" value="Acyl_CoA_acyltransferase"/>
</dbReference>
<proteinExistence type="predicted"/>
<comment type="caution">
    <text evidence="2">The sequence shown here is derived from an EMBL/GenBank/DDBJ whole genome shotgun (WGS) entry which is preliminary data.</text>
</comment>
<accession>A0ABV8WXU7</accession>
<dbReference type="PROSITE" id="PS51186">
    <property type="entry name" value="GNAT"/>
    <property type="match status" value="1"/>
</dbReference>
<feature type="domain" description="N-acetyltransferase" evidence="1">
    <location>
        <begin position="1"/>
        <end position="62"/>
    </location>
</feature>
<dbReference type="GO" id="GO:0016746">
    <property type="term" value="F:acyltransferase activity"/>
    <property type="evidence" value="ECO:0007669"/>
    <property type="project" value="UniProtKB-KW"/>
</dbReference>
<reference evidence="3" key="1">
    <citation type="journal article" date="2019" name="Int. J. Syst. Evol. Microbiol.">
        <title>The Global Catalogue of Microorganisms (GCM) 10K type strain sequencing project: providing services to taxonomists for standard genome sequencing and annotation.</title>
        <authorList>
            <consortium name="The Broad Institute Genomics Platform"/>
            <consortium name="The Broad Institute Genome Sequencing Center for Infectious Disease"/>
            <person name="Wu L."/>
            <person name="Ma J."/>
        </authorList>
    </citation>
    <scope>NUCLEOTIDE SEQUENCE [LARGE SCALE GENOMIC DNA]</scope>
    <source>
        <strain evidence="3">CCUG 37865</strain>
    </source>
</reference>
<dbReference type="EC" id="2.3.-.-" evidence="2"/>
<keyword evidence="2" id="KW-0808">Transferase</keyword>
<sequence>MQKLEQWASKHNLRRLELTVVTGNEAGLSLYKKMGFEIEGTKRDSLFIDGEYLDEYYLSKLL</sequence>
<dbReference type="RefSeq" id="WP_390254077.1">
    <property type="nucleotide sequence ID" value="NZ_JBHSDT010000008.1"/>
</dbReference>
<gene>
    <name evidence="2" type="ORF">ACFOY7_12070</name>
</gene>
<dbReference type="Gene3D" id="3.40.630.30">
    <property type="match status" value="1"/>
</dbReference>
<name>A0ABV8WXU7_9BACI</name>
<dbReference type="EMBL" id="JBHSDT010000008">
    <property type="protein sequence ID" value="MFC4403808.1"/>
    <property type="molecule type" value="Genomic_DNA"/>
</dbReference>
<keyword evidence="3" id="KW-1185">Reference proteome</keyword>
<keyword evidence="2" id="KW-0012">Acyltransferase</keyword>